<gene>
    <name evidence="1" type="ORF">CLV71_1286</name>
</gene>
<accession>A0A4R7UTB9</accession>
<protein>
    <submittedName>
        <fullName evidence="1">Uncharacterized protein</fullName>
    </submittedName>
</protein>
<dbReference type="Proteomes" id="UP000294927">
    <property type="component" value="Unassembled WGS sequence"/>
</dbReference>
<name>A0A4R7UTB9_9PSEU</name>
<sequence length="61" mass="7020">MPLLDLDKITLGLSKTWSGFLRDWDRSLRAGNYPETTRYNYLLARGPTGPLSRRVLTRPGR</sequence>
<reference evidence="1 2" key="1">
    <citation type="submission" date="2019-03" db="EMBL/GenBank/DDBJ databases">
        <title>Genomic Encyclopedia of Archaeal and Bacterial Type Strains, Phase II (KMG-II): from individual species to whole genera.</title>
        <authorList>
            <person name="Goeker M."/>
        </authorList>
    </citation>
    <scope>NUCLEOTIDE SEQUENCE [LARGE SCALE GENOMIC DNA]</scope>
    <source>
        <strain evidence="1 2">DSM 45499</strain>
    </source>
</reference>
<proteinExistence type="predicted"/>
<organism evidence="1 2">
    <name type="scientific">Actinophytocola oryzae</name>
    <dbReference type="NCBI Taxonomy" id="502181"/>
    <lineage>
        <taxon>Bacteria</taxon>
        <taxon>Bacillati</taxon>
        <taxon>Actinomycetota</taxon>
        <taxon>Actinomycetes</taxon>
        <taxon>Pseudonocardiales</taxon>
        <taxon>Pseudonocardiaceae</taxon>
    </lineage>
</organism>
<evidence type="ECO:0000313" key="2">
    <source>
        <dbReference type="Proteomes" id="UP000294927"/>
    </source>
</evidence>
<evidence type="ECO:0000313" key="1">
    <source>
        <dbReference type="EMBL" id="TDV37743.1"/>
    </source>
</evidence>
<dbReference type="EMBL" id="SOCP01000028">
    <property type="protein sequence ID" value="TDV37743.1"/>
    <property type="molecule type" value="Genomic_DNA"/>
</dbReference>
<dbReference type="AlphaFoldDB" id="A0A4R7UTB9"/>
<keyword evidence="2" id="KW-1185">Reference proteome</keyword>
<dbReference type="RefSeq" id="WP_243867399.1">
    <property type="nucleotide sequence ID" value="NZ_SOCP01000028.1"/>
</dbReference>
<comment type="caution">
    <text evidence="1">The sequence shown here is derived from an EMBL/GenBank/DDBJ whole genome shotgun (WGS) entry which is preliminary data.</text>
</comment>